<dbReference type="AlphaFoldDB" id="A0A3R6F868"/>
<comment type="caution">
    <text evidence="1">The sequence shown here is derived from an EMBL/GenBank/DDBJ whole genome shotgun (WGS) entry which is preliminary data.</text>
</comment>
<accession>A0A3R6F868</accession>
<evidence type="ECO:0000313" key="2">
    <source>
        <dbReference type="Proteomes" id="UP000286211"/>
    </source>
</evidence>
<organism evidence="1 2">
    <name type="scientific">Segatella copri</name>
    <dbReference type="NCBI Taxonomy" id="165179"/>
    <lineage>
        <taxon>Bacteria</taxon>
        <taxon>Pseudomonadati</taxon>
        <taxon>Bacteroidota</taxon>
        <taxon>Bacteroidia</taxon>
        <taxon>Bacteroidales</taxon>
        <taxon>Prevotellaceae</taxon>
        <taxon>Segatella</taxon>
    </lineage>
</organism>
<reference evidence="1 2" key="1">
    <citation type="submission" date="2018-08" db="EMBL/GenBank/DDBJ databases">
        <title>A genome reference for cultivated species of the human gut microbiota.</title>
        <authorList>
            <person name="Zou Y."/>
            <person name="Xue W."/>
            <person name="Luo G."/>
        </authorList>
    </citation>
    <scope>NUCLEOTIDE SEQUENCE [LARGE SCALE GENOMIC DNA]</scope>
    <source>
        <strain evidence="1 2">AF46-2NS</strain>
    </source>
</reference>
<name>A0A3R6F868_9BACT</name>
<proteinExistence type="predicted"/>
<gene>
    <name evidence="1" type="ORF">DW079_13615</name>
</gene>
<sequence>MSTSTNAITPDLQAKLDKAREEHKNGETLCFGTAQDAIAWMEPYSVANRLLMDEIPVSIKTCWPS</sequence>
<dbReference type="EMBL" id="QRNB01000108">
    <property type="protein sequence ID" value="RHK07798.1"/>
    <property type="molecule type" value="Genomic_DNA"/>
</dbReference>
<protein>
    <submittedName>
        <fullName evidence="1">Uncharacterized protein</fullName>
    </submittedName>
</protein>
<evidence type="ECO:0000313" key="1">
    <source>
        <dbReference type="EMBL" id="RHK07798.1"/>
    </source>
</evidence>
<dbReference type="Proteomes" id="UP000286211">
    <property type="component" value="Unassembled WGS sequence"/>
</dbReference>